<dbReference type="AlphaFoldDB" id="A0A5K7XI33"/>
<dbReference type="RefSeq" id="WP_152099615.1">
    <property type="nucleotide sequence ID" value="NZ_AP021861.1"/>
</dbReference>
<dbReference type="Proteomes" id="UP000326837">
    <property type="component" value="Chromosome"/>
</dbReference>
<gene>
    <name evidence="2" type="ORF">PLANPX_3558</name>
</gene>
<sequence>MAYDELLARRVRPFLAGYPGFSEKRMFGGIAYFLDGNWCIGIFKESMVVRVGLEDYEAALQEPHVTPFGSEGRTMRGWVMVDPLGLEDLPAVRAWVERGAAFVETLPPKE</sequence>
<dbReference type="InterPro" id="IPR007076">
    <property type="entry name" value="TfoX_N"/>
</dbReference>
<accession>A0A5K7XI33</accession>
<keyword evidence="3" id="KW-1185">Reference proteome</keyword>
<dbReference type="Pfam" id="PF04993">
    <property type="entry name" value="TfoX_N"/>
    <property type="match status" value="1"/>
</dbReference>
<reference evidence="3" key="1">
    <citation type="submission" date="2019-10" db="EMBL/GenBank/DDBJ databases">
        <title>Lacipirellula parvula gen. nov., sp. nov., representing a lineage of planctomycetes widespread in freshwater anoxic habitats, and description of the family Lacipirellulaceae.</title>
        <authorList>
            <person name="Dedysh S.N."/>
            <person name="Kulichevskaya I.S."/>
            <person name="Beletsky A.V."/>
            <person name="Rakitin A.L."/>
            <person name="Mardanov A.V."/>
            <person name="Ivanova A.A."/>
            <person name="Saltykova V.X."/>
            <person name="Rijpstra W.I.C."/>
            <person name="Sinninghe Damste J.S."/>
            <person name="Ravin N.V."/>
        </authorList>
    </citation>
    <scope>NUCLEOTIDE SEQUENCE [LARGE SCALE GENOMIC DNA]</scope>
    <source>
        <strain evidence="3">PX69</strain>
    </source>
</reference>
<proteinExistence type="predicted"/>
<name>A0A5K7XI33_9BACT</name>
<evidence type="ECO:0000259" key="1">
    <source>
        <dbReference type="Pfam" id="PF04993"/>
    </source>
</evidence>
<organism evidence="2 3">
    <name type="scientific">Lacipirellula parvula</name>
    <dbReference type="NCBI Taxonomy" id="2650471"/>
    <lineage>
        <taxon>Bacteria</taxon>
        <taxon>Pseudomonadati</taxon>
        <taxon>Planctomycetota</taxon>
        <taxon>Planctomycetia</taxon>
        <taxon>Pirellulales</taxon>
        <taxon>Lacipirellulaceae</taxon>
        <taxon>Lacipirellula</taxon>
    </lineage>
</organism>
<evidence type="ECO:0000313" key="2">
    <source>
        <dbReference type="EMBL" id="BBO33946.1"/>
    </source>
</evidence>
<dbReference type="EMBL" id="AP021861">
    <property type="protein sequence ID" value="BBO33946.1"/>
    <property type="molecule type" value="Genomic_DNA"/>
</dbReference>
<evidence type="ECO:0000313" key="3">
    <source>
        <dbReference type="Proteomes" id="UP000326837"/>
    </source>
</evidence>
<dbReference type="SUPFAM" id="SSF159894">
    <property type="entry name" value="YgaC/TfoX-N like"/>
    <property type="match status" value="1"/>
</dbReference>
<protein>
    <recommendedName>
        <fullName evidence="1">TfoX N-terminal domain-containing protein</fullName>
    </recommendedName>
</protein>
<dbReference type="Gene3D" id="3.30.1460.30">
    <property type="entry name" value="YgaC/TfoX-N like chaperone"/>
    <property type="match status" value="1"/>
</dbReference>
<feature type="domain" description="TfoX N-terminal" evidence="1">
    <location>
        <begin position="15"/>
        <end position="101"/>
    </location>
</feature>
<dbReference type="KEGG" id="lpav:PLANPX_3558"/>